<feature type="domain" description="Ketopantoate reductase N-terminal" evidence="1">
    <location>
        <begin position="5"/>
        <end position="58"/>
    </location>
</feature>
<dbReference type="RefSeq" id="WP_057851077.1">
    <property type="nucleotide sequence ID" value="NZ_LLXX01000101.1"/>
</dbReference>
<organism evidence="2 3">
    <name type="scientific">Bradyrhizobium valentinum</name>
    <dbReference type="NCBI Taxonomy" id="1518501"/>
    <lineage>
        <taxon>Bacteria</taxon>
        <taxon>Pseudomonadati</taxon>
        <taxon>Pseudomonadota</taxon>
        <taxon>Alphaproteobacteria</taxon>
        <taxon>Hyphomicrobiales</taxon>
        <taxon>Nitrobacteraceae</taxon>
        <taxon>Bradyrhizobium</taxon>
    </lineage>
</organism>
<sequence length="362" mass="39550">MARNILILGASYGSLLATKLLMAGHNVTLVCRKQTAELINRDGTEVRIKLRDEAAHRPIFSRDLPGILDAVEPADVDPSRYDLVGLAMQEPQYTNHTIQILMIKIADAKLPCLSIMNMPPLPYLKRIPALAKMELEEAYTNAAVWKRFEPGLVSLCSPDPQAFRPPEEAANVLHVGLPTNFKAAPFADEKHNLLLRELEADIDAVKLDGQDVPVKLKVFDSMFVPLAKWSMLLTGNYRCITPQEPQSIRDAVHGDIDLSQSIYHHVDAIAQRLGADPTDQVPFEKYAKAAESLLKPSSAARAVAGGAPSIERVDLLVKLISHQLGAPNAEIDRTVQIVNQKLNESIGADGSGAQRCAPIAVT</sequence>
<dbReference type="Pfam" id="PF02558">
    <property type="entry name" value="ApbA"/>
    <property type="match status" value="1"/>
</dbReference>
<evidence type="ECO:0000259" key="1">
    <source>
        <dbReference type="Pfam" id="PF02558"/>
    </source>
</evidence>
<dbReference type="EMBL" id="LLXX01000101">
    <property type="protein sequence ID" value="KRR06879.1"/>
    <property type="molecule type" value="Genomic_DNA"/>
</dbReference>
<evidence type="ECO:0000313" key="3">
    <source>
        <dbReference type="Proteomes" id="UP000051913"/>
    </source>
</evidence>
<name>A0A0R3LLQ3_9BRAD</name>
<evidence type="ECO:0000313" key="2">
    <source>
        <dbReference type="EMBL" id="KRR06879.1"/>
    </source>
</evidence>
<protein>
    <recommendedName>
        <fullName evidence="1">Ketopantoate reductase N-terminal domain-containing protein</fullName>
    </recommendedName>
</protein>
<gene>
    <name evidence="2" type="ORF">CP49_01900</name>
</gene>
<comment type="caution">
    <text evidence="2">The sequence shown here is derived from an EMBL/GenBank/DDBJ whole genome shotgun (WGS) entry which is preliminary data.</text>
</comment>
<proteinExistence type="predicted"/>
<keyword evidence="3" id="KW-1185">Reference proteome</keyword>
<accession>A0A0R3LLQ3</accession>
<dbReference type="InterPro" id="IPR013332">
    <property type="entry name" value="KPR_N"/>
</dbReference>
<dbReference type="Gene3D" id="3.40.50.720">
    <property type="entry name" value="NAD(P)-binding Rossmann-like Domain"/>
    <property type="match status" value="1"/>
</dbReference>
<dbReference type="STRING" id="1518501.CQ10_37500"/>
<dbReference type="Proteomes" id="UP000051913">
    <property type="component" value="Unassembled WGS sequence"/>
</dbReference>
<dbReference type="AlphaFoldDB" id="A0A0R3LLQ3"/>
<reference evidence="2 3" key="1">
    <citation type="submission" date="2014-03" db="EMBL/GenBank/DDBJ databases">
        <title>Bradyrhizobium valentinum sp. nov., isolated from effective nodules of Lupinus mariae-josephae, a lupine endemic of basic-lime soils in Eastern Spain.</title>
        <authorList>
            <person name="Duran D."/>
            <person name="Rey L."/>
            <person name="Navarro A."/>
            <person name="Busquets A."/>
            <person name="Imperial J."/>
            <person name="Ruiz-Argueso T."/>
        </authorList>
    </citation>
    <scope>NUCLEOTIDE SEQUENCE [LARGE SCALE GENOMIC DNA]</scope>
    <source>
        <strain evidence="2 3">LmjM3</strain>
    </source>
</reference>
<dbReference type="OrthoDB" id="7829175at2"/>